<dbReference type="PROSITE" id="PS51257">
    <property type="entry name" value="PROKAR_LIPOPROTEIN"/>
    <property type="match status" value="1"/>
</dbReference>
<dbReference type="AlphaFoldDB" id="A0A2S0KJJ6"/>
<dbReference type="Gene3D" id="2.60.40.200">
    <property type="entry name" value="Superoxide dismutase, copper/zinc binding domain"/>
    <property type="match status" value="1"/>
</dbReference>
<dbReference type="KEGG" id="git:C6V83_17780"/>
<evidence type="ECO:0000256" key="2">
    <source>
        <dbReference type="SAM" id="SignalP"/>
    </source>
</evidence>
<feature type="signal peptide" evidence="2">
    <location>
        <begin position="1"/>
        <end position="29"/>
    </location>
</feature>
<organism evidence="3 4">
    <name type="scientific">Gordonia iterans</name>
    <dbReference type="NCBI Taxonomy" id="1004901"/>
    <lineage>
        <taxon>Bacteria</taxon>
        <taxon>Bacillati</taxon>
        <taxon>Actinomycetota</taxon>
        <taxon>Actinomycetes</taxon>
        <taxon>Mycobacteriales</taxon>
        <taxon>Gordoniaceae</taxon>
        <taxon>Gordonia</taxon>
    </lineage>
</organism>
<dbReference type="OrthoDB" id="9792957at2"/>
<dbReference type="GO" id="GO:0006801">
    <property type="term" value="P:superoxide metabolic process"/>
    <property type="evidence" value="ECO:0007669"/>
    <property type="project" value="InterPro"/>
</dbReference>
<evidence type="ECO:0008006" key="5">
    <source>
        <dbReference type="Google" id="ProtNLM"/>
    </source>
</evidence>
<dbReference type="SUPFAM" id="SSF49329">
    <property type="entry name" value="Cu,Zn superoxide dismutase-like"/>
    <property type="match status" value="1"/>
</dbReference>
<keyword evidence="4" id="KW-1185">Reference proteome</keyword>
<dbReference type="RefSeq" id="WP_105943536.1">
    <property type="nucleotide sequence ID" value="NZ_CP027433.1"/>
</dbReference>
<dbReference type="EMBL" id="CP027433">
    <property type="protein sequence ID" value="AVM01833.1"/>
    <property type="molecule type" value="Genomic_DNA"/>
</dbReference>
<proteinExistence type="inferred from homology"/>
<dbReference type="GO" id="GO:0046872">
    <property type="term" value="F:metal ion binding"/>
    <property type="evidence" value="ECO:0007669"/>
    <property type="project" value="InterPro"/>
</dbReference>
<evidence type="ECO:0000313" key="3">
    <source>
        <dbReference type="EMBL" id="AVM01833.1"/>
    </source>
</evidence>
<name>A0A2S0KJJ6_9ACTN</name>
<feature type="chain" id="PRO_5039508459" description="Superoxide dismutase" evidence="2">
    <location>
        <begin position="30"/>
        <end position="189"/>
    </location>
</feature>
<protein>
    <recommendedName>
        <fullName evidence="5">Superoxide dismutase</fullName>
    </recommendedName>
</protein>
<comment type="similarity">
    <text evidence="1">Belongs to the Cu-Zn superoxide dismutase family.</text>
</comment>
<keyword evidence="2" id="KW-0732">Signal</keyword>
<evidence type="ECO:0000256" key="1">
    <source>
        <dbReference type="ARBA" id="ARBA00010457"/>
    </source>
</evidence>
<evidence type="ECO:0000313" key="4">
    <source>
        <dbReference type="Proteomes" id="UP000239814"/>
    </source>
</evidence>
<dbReference type="InterPro" id="IPR036423">
    <property type="entry name" value="SOD-like_Cu/Zn_dom_sf"/>
</dbReference>
<accession>A0A2S0KJJ6</accession>
<dbReference type="Proteomes" id="UP000239814">
    <property type="component" value="Chromosome"/>
</dbReference>
<reference evidence="3 4" key="1">
    <citation type="submission" date="2018-03" db="EMBL/GenBank/DDBJ databases">
        <title>Characteristics and genome of n-alkane degrading marine bacteria Gordonia iterans isolated from crude oil contaminated in Tae-an, South Korea.</title>
        <authorList>
            <person name="Lee S.-S."/>
            <person name="Kim H."/>
        </authorList>
    </citation>
    <scope>NUCLEOTIDE SEQUENCE [LARGE SCALE GENOMIC DNA]</scope>
    <source>
        <strain evidence="3 4">Co17</strain>
    </source>
</reference>
<sequence length="189" mass="18675">MTARLTYGVSTKRALAAFAAAGLAGVALTACTPDEHPTSEKGTTPPVVTGNQAIPGELVNADDIPAEPSGAVGTFTLVDADGKVAGAGSFVQTRGGTKLNVRVTGLEKGPHKVEIRNTKDCFGGGTASVIPAGNLPGIAINDHGEGSANQTVEVQVGALNEKTLVITSSGNAGSADGAEPVACGLITAN</sequence>
<gene>
    <name evidence="3" type="ORF">C6V83_17780</name>
</gene>